<reference evidence="8 9" key="1">
    <citation type="submission" date="2023-08" db="EMBL/GenBank/DDBJ databases">
        <authorList>
            <person name="Kumar R."/>
        </authorList>
    </citation>
    <scope>NUCLEOTIDE SEQUENCE [LARGE SCALE GENOMIC DNA]</scope>
    <source>
        <strain evidence="8 9">LUR13</strain>
    </source>
</reference>
<sequence>MGAYLLDWVALFFRWFHVIAGVAWIGASFYFVWLDMSLRKPPQWKADKGISGDLWAVHGGGFYEIAKYKLEPEEMPKTLHWFKWEAYTTWLTGMAMLAIVYYFNATAYLIDPSKVAFGSSIGAISTSLLFLFGSYFLYEVIVRSRLGKNSLIFSSIIFILLVIACWGSYQLFSDRASFIHIGAILGTVMAGNVFFGIMPAQRALVDCVRRGVKPGKEVADLALQAKNRSLMNNYFTLPLIFTMISNHYPMMYSHAHGWLVLVFVGIITATVRHYFNQKHLGHHKPKFLWIPALATVLLIIWMRPAPVEPLPAASASVSTANATPDTTSDTTPPVTAGSADNSEMSAATETGAANEAATEVVPVTASADDAIMDIVHTRCTTCHAAQPTQQGFAAPPSGIILQTPADMKIHQDKIVTAVQTGYMPLGNLTQLTDAERQQLVAYASGL</sequence>
<dbReference type="InterPro" id="IPR009056">
    <property type="entry name" value="Cyt_c-like_dom"/>
</dbReference>
<dbReference type="Proteomes" id="UP001228171">
    <property type="component" value="Unassembled WGS sequence"/>
</dbReference>
<feature type="transmembrane region" description="Helical" evidence="6">
    <location>
        <begin position="12"/>
        <end position="33"/>
    </location>
</feature>
<feature type="transmembrane region" description="Helical" evidence="6">
    <location>
        <begin position="115"/>
        <end position="138"/>
    </location>
</feature>
<evidence type="ECO:0000256" key="4">
    <source>
        <dbReference type="PROSITE-ProRule" id="PRU00433"/>
    </source>
</evidence>
<dbReference type="InterPro" id="IPR010389">
    <property type="entry name" value="Urate_ox_N"/>
</dbReference>
<evidence type="ECO:0000313" key="9">
    <source>
        <dbReference type="Proteomes" id="UP001228171"/>
    </source>
</evidence>
<evidence type="ECO:0000256" key="3">
    <source>
        <dbReference type="ARBA" id="ARBA00023004"/>
    </source>
</evidence>
<protein>
    <submittedName>
        <fullName evidence="8">Urate hydroxylase PuuD</fullName>
    </submittedName>
</protein>
<gene>
    <name evidence="8" type="ORF">Q8P09_04000</name>
</gene>
<evidence type="ECO:0000259" key="7">
    <source>
        <dbReference type="PROSITE" id="PS51007"/>
    </source>
</evidence>
<dbReference type="RefSeq" id="WP_068407219.1">
    <property type="nucleotide sequence ID" value="NZ_DAMAMY010000004.1"/>
</dbReference>
<keyword evidence="3 4" id="KW-0408">Iron</keyword>
<keyword evidence="6" id="KW-0472">Membrane</keyword>
<evidence type="ECO:0000256" key="1">
    <source>
        <dbReference type="ARBA" id="ARBA00022617"/>
    </source>
</evidence>
<dbReference type="PROSITE" id="PS51007">
    <property type="entry name" value="CYTC"/>
    <property type="match status" value="1"/>
</dbReference>
<accession>A0ABT9HEP3</accession>
<comment type="caution">
    <text evidence="8">The sequence shown here is derived from an EMBL/GenBank/DDBJ whole genome shotgun (WGS) entry which is preliminary data.</text>
</comment>
<feature type="transmembrane region" description="Helical" evidence="6">
    <location>
        <begin position="84"/>
        <end position="103"/>
    </location>
</feature>
<keyword evidence="6" id="KW-1133">Transmembrane helix</keyword>
<evidence type="ECO:0000256" key="5">
    <source>
        <dbReference type="SAM" id="MobiDB-lite"/>
    </source>
</evidence>
<dbReference type="EMBL" id="JAVAJI010000004">
    <property type="protein sequence ID" value="MDP4544239.1"/>
    <property type="molecule type" value="Genomic_DNA"/>
</dbReference>
<keyword evidence="6" id="KW-0812">Transmembrane</keyword>
<feature type="transmembrane region" description="Helical" evidence="6">
    <location>
        <begin position="287"/>
        <end position="304"/>
    </location>
</feature>
<name>A0ABT9HEP3_9GAMM</name>
<evidence type="ECO:0000256" key="2">
    <source>
        <dbReference type="ARBA" id="ARBA00022723"/>
    </source>
</evidence>
<feature type="compositionally biased region" description="Low complexity" evidence="5">
    <location>
        <begin position="346"/>
        <end position="356"/>
    </location>
</feature>
<dbReference type="InterPro" id="IPR036909">
    <property type="entry name" value="Cyt_c-like_dom_sf"/>
</dbReference>
<keyword evidence="9" id="KW-1185">Reference proteome</keyword>
<feature type="region of interest" description="Disordered" evidence="5">
    <location>
        <begin position="318"/>
        <end position="356"/>
    </location>
</feature>
<feature type="transmembrane region" description="Helical" evidence="6">
    <location>
        <begin position="178"/>
        <end position="200"/>
    </location>
</feature>
<feature type="transmembrane region" description="Helical" evidence="6">
    <location>
        <begin position="150"/>
        <end position="172"/>
    </location>
</feature>
<feature type="transmembrane region" description="Helical" evidence="6">
    <location>
        <begin position="231"/>
        <end position="249"/>
    </location>
</feature>
<dbReference type="Pfam" id="PF06181">
    <property type="entry name" value="Urate_ox_N"/>
    <property type="match status" value="1"/>
</dbReference>
<dbReference type="SUPFAM" id="SSF46626">
    <property type="entry name" value="Cytochrome c"/>
    <property type="match status" value="1"/>
</dbReference>
<keyword evidence="2 4" id="KW-0479">Metal-binding</keyword>
<organism evidence="8 9">
    <name type="scientific">Psychrobacter faecalis</name>
    <dbReference type="NCBI Taxonomy" id="180588"/>
    <lineage>
        <taxon>Bacteria</taxon>
        <taxon>Pseudomonadati</taxon>
        <taxon>Pseudomonadota</taxon>
        <taxon>Gammaproteobacteria</taxon>
        <taxon>Moraxellales</taxon>
        <taxon>Moraxellaceae</taxon>
        <taxon>Psychrobacter</taxon>
    </lineage>
</organism>
<feature type="compositionally biased region" description="Low complexity" evidence="5">
    <location>
        <begin position="318"/>
        <end position="336"/>
    </location>
</feature>
<proteinExistence type="predicted"/>
<keyword evidence="1 4" id="KW-0349">Heme</keyword>
<evidence type="ECO:0000256" key="6">
    <source>
        <dbReference type="SAM" id="Phobius"/>
    </source>
</evidence>
<feature type="domain" description="Cytochrome c" evidence="7">
    <location>
        <begin position="366"/>
        <end position="446"/>
    </location>
</feature>
<feature type="transmembrane region" description="Helical" evidence="6">
    <location>
        <begin position="255"/>
        <end position="275"/>
    </location>
</feature>
<evidence type="ECO:0000313" key="8">
    <source>
        <dbReference type="EMBL" id="MDP4544239.1"/>
    </source>
</evidence>